<name>A0A7V2ZM03_9BACT</name>
<evidence type="ECO:0000313" key="3">
    <source>
        <dbReference type="EMBL" id="HFI92397.1"/>
    </source>
</evidence>
<dbReference type="EMBL" id="DSUJ01000011">
    <property type="protein sequence ID" value="HFI92397.1"/>
    <property type="molecule type" value="Genomic_DNA"/>
</dbReference>
<dbReference type="NCBIfam" id="TIGR04183">
    <property type="entry name" value="Por_Secre_tail"/>
    <property type="match status" value="1"/>
</dbReference>
<proteinExistence type="predicted"/>
<sequence length="284" mass="31124">MKNLFLIVLILFAISGNSPGQLLNSSFEDWQQGEPVNWMSNDISGDMITQSSDAYEGNSSLILKPADLLGSGFPVFLFSSDAEGNGHPITQKYTSLKGYYKLSASAEDVLWISVVITESDSTVIGGGMIYLKEEKTNWTEFDIPILYDNLNGNPQMAYVTIALLDTAIGSANVNSLAFIDNFSLENTTSVDDGKIISDNFLLEQNFPNPFNPSTKISWSTNVAGKQTLKIYNILGNEVATLVDEFKEAGSYSVEFNSKGLTSGIYFYTLSVGNKSQTKKMILLQ</sequence>
<gene>
    <name evidence="3" type="ORF">ENS31_12845</name>
</gene>
<dbReference type="InterPro" id="IPR026444">
    <property type="entry name" value="Secre_tail"/>
</dbReference>
<comment type="caution">
    <text evidence="3">The sequence shown here is derived from an EMBL/GenBank/DDBJ whole genome shotgun (WGS) entry which is preliminary data.</text>
</comment>
<feature type="domain" description="Secretion system C-terminal sorting" evidence="2">
    <location>
        <begin position="206"/>
        <end position="281"/>
    </location>
</feature>
<dbReference type="Pfam" id="PF18962">
    <property type="entry name" value="Por_Secre_tail"/>
    <property type="match status" value="1"/>
</dbReference>
<organism evidence="3">
    <name type="scientific">Ignavibacterium album</name>
    <dbReference type="NCBI Taxonomy" id="591197"/>
    <lineage>
        <taxon>Bacteria</taxon>
        <taxon>Pseudomonadati</taxon>
        <taxon>Ignavibacteriota</taxon>
        <taxon>Ignavibacteria</taxon>
        <taxon>Ignavibacteriales</taxon>
        <taxon>Ignavibacteriaceae</taxon>
        <taxon>Ignavibacterium</taxon>
    </lineage>
</organism>
<protein>
    <submittedName>
        <fullName evidence="3">T9SS type A sorting domain-containing protein</fullName>
    </submittedName>
</protein>
<feature type="chain" id="PRO_5031265559" evidence="1">
    <location>
        <begin position="21"/>
        <end position="284"/>
    </location>
</feature>
<feature type="signal peptide" evidence="1">
    <location>
        <begin position="1"/>
        <end position="20"/>
    </location>
</feature>
<dbReference type="Gene3D" id="2.60.40.4070">
    <property type="match status" value="1"/>
</dbReference>
<reference evidence="3" key="1">
    <citation type="journal article" date="2020" name="mSystems">
        <title>Genome- and Community-Level Interaction Insights into Carbon Utilization and Element Cycling Functions of Hydrothermarchaeota in Hydrothermal Sediment.</title>
        <authorList>
            <person name="Zhou Z."/>
            <person name="Liu Y."/>
            <person name="Xu W."/>
            <person name="Pan J."/>
            <person name="Luo Z.H."/>
            <person name="Li M."/>
        </authorList>
    </citation>
    <scope>NUCLEOTIDE SEQUENCE [LARGE SCALE GENOMIC DNA]</scope>
    <source>
        <strain evidence="3">SpSt-479</strain>
    </source>
</reference>
<accession>A0A7V2ZM03</accession>
<keyword evidence="1" id="KW-0732">Signal</keyword>
<dbReference type="AlphaFoldDB" id="A0A7V2ZM03"/>
<evidence type="ECO:0000259" key="2">
    <source>
        <dbReference type="Pfam" id="PF18962"/>
    </source>
</evidence>
<evidence type="ECO:0000256" key="1">
    <source>
        <dbReference type="SAM" id="SignalP"/>
    </source>
</evidence>